<organism evidence="1 2">
    <name type="scientific">Dreissena polymorpha</name>
    <name type="common">Zebra mussel</name>
    <name type="synonym">Mytilus polymorpha</name>
    <dbReference type="NCBI Taxonomy" id="45954"/>
    <lineage>
        <taxon>Eukaryota</taxon>
        <taxon>Metazoa</taxon>
        <taxon>Spiralia</taxon>
        <taxon>Lophotrochozoa</taxon>
        <taxon>Mollusca</taxon>
        <taxon>Bivalvia</taxon>
        <taxon>Autobranchia</taxon>
        <taxon>Heteroconchia</taxon>
        <taxon>Euheterodonta</taxon>
        <taxon>Imparidentia</taxon>
        <taxon>Neoheterodontei</taxon>
        <taxon>Myida</taxon>
        <taxon>Dreissenoidea</taxon>
        <taxon>Dreissenidae</taxon>
        <taxon>Dreissena</taxon>
    </lineage>
</organism>
<reference evidence="1" key="1">
    <citation type="journal article" date="2019" name="bioRxiv">
        <title>The Genome of the Zebra Mussel, Dreissena polymorpha: A Resource for Invasive Species Research.</title>
        <authorList>
            <person name="McCartney M.A."/>
            <person name="Auch B."/>
            <person name="Kono T."/>
            <person name="Mallez S."/>
            <person name="Zhang Y."/>
            <person name="Obille A."/>
            <person name="Becker A."/>
            <person name="Abrahante J.E."/>
            <person name="Garbe J."/>
            <person name="Badalamenti J.P."/>
            <person name="Herman A."/>
            <person name="Mangelson H."/>
            <person name="Liachko I."/>
            <person name="Sullivan S."/>
            <person name="Sone E.D."/>
            <person name="Koren S."/>
            <person name="Silverstein K.A.T."/>
            <person name="Beckman K.B."/>
            <person name="Gohl D.M."/>
        </authorList>
    </citation>
    <scope>NUCLEOTIDE SEQUENCE</scope>
    <source>
        <strain evidence="1">Duluth1</strain>
        <tissue evidence="1">Whole animal</tissue>
    </source>
</reference>
<name>A0A9D4IJ08_DREPO</name>
<dbReference type="EMBL" id="JAIWYP010000009">
    <property type="protein sequence ID" value="KAH3774874.1"/>
    <property type="molecule type" value="Genomic_DNA"/>
</dbReference>
<comment type="caution">
    <text evidence="1">The sequence shown here is derived from an EMBL/GenBank/DDBJ whole genome shotgun (WGS) entry which is preliminary data.</text>
</comment>
<gene>
    <name evidence="1" type="ORF">DPMN_176267</name>
</gene>
<dbReference type="AlphaFoldDB" id="A0A9D4IJ08"/>
<proteinExistence type="predicted"/>
<protein>
    <submittedName>
        <fullName evidence="1">Uncharacterized protein</fullName>
    </submittedName>
</protein>
<keyword evidence="2" id="KW-1185">Reference proteome</keyword>
<accession>A0A9D4IJ08</accession>
<evidence type="ECO:0000313" key="1">
    <source>
        <dbReference type="EMBL" id="KAH3774874.1"/>
    </source>
</evidence>
<dbReference type="Proteomes" id="UP000828390">
    <property type="component" value="Unassembled WGS sequence"/>
</dbReference>
<reference evidence="1" key="2">
    <citation type="submission" date="2020-11" db="EMBL/GenBank/DDBJ databases">
        <authorList>
            <person name="McCartney M.A."/>
            <person name="Auch B."/>
            <person name="Kono T."/>
            <person name="Mallez S."/>
            <person name="Becker A."/>
            <person name="Gohl D.M."/>
            <person name="Silverstein K.A.T."/>
            <person name="Koren S."/>
            <person name="Bechman K.B."/>
            <person name="Herman A."/>
            <person name="Abrahante J.E."/>
            <person name="Garbe J."/>
        </authorList>
    </citation>
    <scope>NUCLEOTIDE SEQUENCE</scope>
    <source>
        <strain evidence="1">Duluth1</strain>
        <tissue evidence="1">Whole animal</tissue>
    </source>
</reference>
<evidence type="ECO:0000313" key="2">
    <source>
        <dbReference type="Proteomes" id="UP000828390"/>
    </source>
</evidence>
<sequence>MRQDTLKCFSEVRVKDGLDDKMQEAIGVAPPYEEAHKVGIDVAGRVQGVDSGYTWQA</sequence>